<dbReference type="Proteomes" id="UP000053237">
    <property type="component" value="Unassembled WGS sequence"/>
</dbReference>
<dbReference type="GO" id="GO:0005509">
    <property type="term" value="F:calcium ion binding"/>
    <property type="evidence" value="ECO:0007669"/>
    <property type="project" value="InterPro"/>
</dbReference>
<dbReference type="InterPro" id="IPR018247">
    <property type="entry name" value="EF_Hand_1_Ca_BS"/>
</dbReference>
<dbReference type="PROSITE" id="PS00018">
    <property type="entry name" value="EF_HAND_1"/>
    <property type="match status" value="1"/>
</dbReference>
<proteinExistence type="predicted"/>
<sequence length="922" mass="106337">MNQYDSVEFRSVKAKIRAICKQRRIRLEEFMKTFDVHRVKKIKTDQFKRAIDMSGVQLSSKEVNVIIAKYCLPNDRLFVDYRRFCDLIDKVFTIKRLEARPEMQKTKSIDIVEPKYGLDPITQTEAHVLDRIKKNLEAAARPRGIILKDVFRDLDHNNSGYVTRAEFSRGILGIVRLNESDLNVLKKAYGNQLDVNYRALHYDISRSPSDINASIARPQFPERRRQRVHCENLEIEGVCDLESQLRQLAARDRIRVRSFFTDFDSFRTGKITRPQFERCVKLCFTTISEQQLNLLANKYANSSMENAVIDYAAFAACFEGGEDALSKLTTASKGSQCSRDIRGVLDERETKIFDALMKRLGTYCCTRRMNLKPAFQDFDRTRREVITTPQFFRVMDMLQLVISEQERAVVLLRYKSALDDSYINYVTFCLDLAQLGTLEAPNQRPNSANSHIISEILSPLRLSELSTKEAEGKVAARTAPILLHYMQQHVKQYRVRIEENFRDFDKLRHGKLSFAKFCAGLNACGFIVSPEEVDILANLYACNETDAQGRKLVKWKLFVDDVDTVFTVKGLEHTPLFNTNRQLSNISNSETQDLDIDEEALVTTTIRNIHSMIKRNRLEIKDALEDFDTAKHGYISTSKFERVLSVHNLLPNAKLCRLLIRKFREKSPNPLETLVQFDYRAFLHALELMETETLEPLILPDSISNRNRVSGSGHKAIASPRRMRLEEREESIDLERVVAKLRRQIIAKRIRLKEFITEGDKLRTGEITISKFHTALNRCGCTLNATDIRTLTMQFQSSCHKDKIDWRAFLDALEHTSLSESDQNGDNQHLAPMIEQILDRLRLKVQQERLQLKPYLQDYDPMRGHRVTKSQFTAVLDRMKVGLQPSEAESLAGHFCVPTSQSQSKNPDIDYLAFLRCVGEVE</sequence>
<dbReference type="SUPFAM" id="SSF47473">
    <property type="entry name" value="EF-hand"/>
    <property type="match status" value="4"/>
</dbReference>
<evidence type="ECO:0000313" key="5">
    <source>
        <dbReference type="Proteomes" id="UP000053237"/>
    </source>
</evidence>
<dbReference type="SMART" id="SM00054">
    <property type="entry name" value="EFh"/>
    <property type="match status" value="6"/>
</dbReference>
<dbReference type="InParanoid" id="A0A024G8U6"/>
<dbReference type="InterPro" id="IPR052603">
    <property type="entry name" value="EFCB6"/>
</dbReference>
<dbReference type="InterPro" id="IPR011992">
    <property type="entry name" value="EF-hand-dom_pair"/>
</dbReference>
<evidence type="ECO:0000259" key="2">
    <source>
        <dbReference type="PROSITE" id="PS50222"/>
    </source>
</evidence>
<feature type="domain" description="EF-hand" evidence="2">
    <location>
        <begin position="142"/>
        <end position="177"/>
    </location>
</feature>
<keyword evidence="5" id="KW-1185">Reference proteome</keyword>
<organism evidence="3 5">
    <name type="scientific">Albugo candida</name>
    <dbReference type="NCBI Taxonomy" id="65357"/>
    <lineage>
        <taxon>Eukaryota</taxon>
        <taxon>Sar</taxon>
        <taxon>Stramenopiles</taxon>
        <taxon>Oomycota</taxon>
        <taxon>Peronosporomycetes</taxon>
        <taxon>Albuginales</taxon>
        <taxon>Albuginaceae</taxon>
        <taxon>Albugo</taxon>
    </lineage>
</organism>
<evidence type="ECO:0000313" key="3">
    <source>
        <dbReference type="EMBL" id="CCI43089.1"/>
    </source>
</evidence>
<dbReference type="InterPro" id="IPR002048">
    <property type="entry name" value="EF_hand_dom"/>
</dbReference>
<dbReference type="EMBL" id="CAIX01000043">
    <property type="protein sequence ID" value="CCI43089.1"/>
    <property type="molecule type" value="Genomic_DNA"/>
</dbReference>
<dbReference type="Gene3D" id="1.10.238.10">
    <property type="entry name" value="EF-hand"/>
    <property type="match status" value="6"/>
</dbReference>
<dbReference type="STRING" id="65357.A0A024G8U6"/>
<dbReference type="EMBL" id="CAIX01000134">
    <property type="protein sequence ID" value="CCI46617.1"/>
    <property type="molecule type" value="Genomic_DNA"/>
</dbReference>
<dbReference type="PANTHER" id="PTHR20875:SF0">
    <property type="entry name" value="GH12158P"/>
    <property type="match status" value="1"/>
</dbReference>
<protein>
    <recommendedName>
        <fullName evidence="2">EF-hand domain-containing protein</fullName>
    </recommendedName>
</protein>
<keyword evidence="1" id="KW-0106">Calcium</keyword>
<gene>
    <name evidence="3" type="ORF">BN9_038730</name>
    <name evidence="4" type="ORF">BN9_075600</name>
</gene>
<dbReference type="PANTHER" id="PTHR20875">
    <property type="entry name" value="EF-HAND CALCIUM-BINDING DOMAIN-CONTAINING PROTEIN 6-RELATED"/>
    <property type="match status" value="1"/>
</dbReference>
<accession>A0A024G8U6</accession>
<name>A0A024G8U6_9STRA</name>
<dbReference type="AlphaFoldDB" id="A0A024G8U6"/>
<dbReference type="PROSITE" id="PS50222">
    <property type="entry name" value="EF_HAND_2"/>
    <property type="match status" value="1"/>
</dbReference>
<dbReference type="OrthoDB" id="187808at2759"/>
<evidence type="ECO:0000313" key="4">
    <source>
        <dbReference type="EMBL" id="CCI46617.1"/>
    </source>
</evidence>
<evidence type="ECO:0000256" key="1">
    <source>
        <dbReference type="ARBA" id="ARBA00022837"/>
    </source>
</evidence>
<comment type="caution">
    <text evidence="3">The sequence shown here is derived from an EMBL/GenBank/DDBJ whole genome shotgun (WGS) entry which is preliminary data.</text>
</comment>
<reference evidence="3 5" key="1">
    <citation type="submission" date="2012-05" db="EMBL/GenBank/DDBJ databases">
        <title>Recombination and specialization in a pathogen metapopulation.</title>
        <authorList>
            <person name="Gardiner A."/>
            <person name="Kemen E."/>
            <person name="Schultz-Larsen T."/>
            <person name="MacLean D."/>
            <person name="Van Oosterhout C."/>
            <person name="Jones J.D.G."/>
        </authorList>
    </citation>
    <scope>NUCLEOTIDE SEQUENCE [LARGE SCALE GENOMIC DNA]</scope>
    <source>
        <strain evidence="3 5">Ac Nc2</strain>
    </source>
</reference>